<dbReference type="InterPro" id="IPR021452">
    <property type="entry name" value="DUF3103"/>
</dbReference>
<proteinExistence type="predicted"/>
<keyword evidence="2" id="KW-1185">Reference proteome</keyword>
<dbReference type="EMBL" id="FLQZ01000116">
    <property type="protein sequence ID" value="SBT15295.1"/>
    <property type="molecule type" value="Genomic_DNA"/>
</dbReference>
<reference evidence="2" key="1">
    <citation type="submission" date="2016-06" db="EMBL/GenBank/DDBJ databases">
        <authorList>
            <person name="Rodrigo-Torres L."/>
            <person name="Arahal D.R."/>
        </authorList>
    </citation>
    <scope>NUCLEOTIDE SEQUENCE [LARGE SCALE GENOMIC DNA]</scope>
    <source>
        <strain evidence="2">CECT 7224</strain>
    </source>
</reference>
<dbReference type="Pfam" id="PF11301">
    <property type="entry name" value="DUF3103"/>
    <property type="match status" value="1"/>
</dbReference>
<dbReference type="AlphaFoldDB" id="A0A1C3JJR3"/>
<evidence type="ECO:0000313" key="1">
    <source>
        <dbReference type="EMBL" id="SBT15295.1"/>
    </source>
</evidence>
<protein>
    <submittedName>
        <fullName evidence="1">Uncharacterized protein</fullName>
    </submittedName>
</protein>
<evidence type="ECO:0000313" key="2">
    <source>
        <dbReference type="Proteomes" id="UP000092819"/>
    </source>
</evidence>
<gene>
    <name evidence="1" type="ORF">VCE7224_04082</name>
</gene>
<name>A0A1C3JJR3_9VIBR</name>
<accession>A0A1C3JJR3</accession>
<organism evidence="1 2">
    <name type="scientific">Vibrio celticus</name>
    <dbReference type="NCBI Taxonomy" id="446372"/>
    <lineage>
        <taxon>Bacteria</taxon>
        <taxon>Pseudomonadati</taxon>
        <taxon>Pseudomonadota</taxon>
        <taxon>Gammaproteobacteria</taxon>
        <taxon>Vibrionales</taxon>
        <taxon>Vibrionaceae</taxon>
        <taxon>Vibrio</taxon>
    </lineage>
</organism>
<sequence length="60" mass="6946">MSVNSRCLEPQIDLVEMPYLDYDKQTYYPNQTVIFWPRYRWGEGGNAVASFAPVTISPTE</sequence>
<dbReference type="Proteomes" id="UP000092819">
    <property type="component" value="Unassembled WGS sequence"/>
</dbReference>